<dbReference type="AlphaFoldDB" id="A0A1M3TUU3"/>
<keyword evidence="1" id="KW-1133">Transmembrane helix</keyword>
<reference evidence="3" key="1">
    <citation type="journal article" date="2017" name="Genome Biol.">
        <title>Comparative genomics reveals high biological diversity and specific adaptations in the industrially and medically important fungal genus Aspergillus.</title>
        <authorList>
            <person name="de Vries R.P."/>
            <person name="Riley R."/>
            <person name="Wiebenga A."/>
            <person name="Aguilar-Osorio G."/>
            <person name="Amillis S."/>
            <person name="Uchima C.A."/>
            <person name="Anderluh G."/>
            <person name="Asadollahi M."/>
            <person name="Askin M."/>
            <person name="Barry K."/>
            <person name="Battaglia E."/>
            <person name="Bayram O."/>
            <person name="Benocci T."/>
            <person name="Braus-Stromeyer S.A."/>
            <person name="Caldana C."/>
            <person name="Canovas D."/>
            <person name="Cerqueira G.C."/>
            <person name="Chen F."/>
            <person name="Chen W."/>
            <person name="Choi C."/>
            <person name="Clum A."/>
            <person name="Dos Santos R.A."/>
            <person name="Damasio A.R."/>
            <person name="Diallinas G."/>
            <person name="Emri T."/>
            <person name="Fekete E."/>
            <person name="Flipphi M."/>
            <person name="Freyberg S."/>
            <person name="Gallo A."/>
            <person name="Gournas C."/>
            <person name="Habgood R."/>
            <person name="Hainaut M."/>
            <person name="Harispe M.L."/>
            <person name="Henrissat B."/>
            <person name="Hilden K.S."/>
            <person name="Hope R."/>
            <person name="Hossain A."/>
            <person name="Karabika E."/>
            <person name="Karaffa L."/>
            <person name="Karanyi Z."/>
            <person name="Krasevec N."/>
            <person name="Kuo A."/>
            <person name="Kusch H."/>
            <person name="LaButti K."/>
            <person name="Lagendijk E.L."/>
            <person name="Lapidus A."/>
            <person name="Levasseur A."/>
            <person name="Lindquist E."/>
            <person name="Lipzen A."/>
            <person name="Logrieco A.F."/>
            <person name="MacCabe A."/>
            <person name="Maekelae M.R."/>
            <person name="Malavazi I."/>
            <person name="Melin P."/>
            <person name="Meyer V."/>
            <person name="Mielnichuk N."/>
            <person name="Miskei M."/>
            <person name="Molnar A.P."/>
            <person name="Mule G."/>
            <person name="Ngan C.Y."/>
            <person name="Orejas M."/>
            <person name="Orosz E."/>
            <person name="Ouedraogo J.P."/>
            <person name="Overkamp K.M."/>
            <person name="Park H.-S."/>
            <person name="Perrone G."/>
            <person name="Piumi F."/>
            <person name="Punt P.J."/>
            <person name="Ram A.F."/>
            <person name="Ramon A."/>
            <person name="Rauscher S."/>
            <person name="Record E."/>
            <person name="Riano-Pachon D.M."/>
            <person name="Robert V."/>
            <person name="Roehrig J."/>
            <person name="Ruller R."/>
            <person name="Salamov A."/>
            <person name="Salih N.S."/>
            <person name="Samson R.A."/>
            <person name="Sandor E."/>
            <person name="Sanguinetti M."/>
            <person name="Schuetze T."/>
            <person name="Sepcic K."/>
            <person name="Shelest E."/>
            <person name="Sherlock G."/>
            <person name="Sophianopoulou V."/>
            <person name="Squina F.M."/>
            <person name="Sun H."/>
            <person name="Susca A."/>
            <person name="Todd R.B."/>
            <person name="Tsang A."/>
            <person name="Unkles S.E."/>
            <person name="van de Wiele N."/>
            <person name="van Rossen-Uffink D."/>
            <person name="Oliveira J.V."/>
            <person name="Vesth T.C."/>
            <person name="Visser J."/>
            <person name="Yu J.-H."/>
            <person name="Zhou M."/>
            <person name="Andersen M.R."/>
            <person name="Archer D.B."/>
            <person name="Baker S.E."/>
            <person name="Benoit I."/>
            <person name="Brakhage A.A."/>
            <person name="Braus G.H."/>
            <person name="Fischer R."/>
            <person name="Frisvad J.C."/>
            <person name="Goldman G.H."/>
            <person name="Houbraken J."/>
            <person name="Oakley B."/>
            <person name="Pocsi I."/>
            <person name="Scazzocchio C."/>
            <person name="Seiboth B."/>
            <person name="vanKuyk P.A."/>
            <person name="Wortman J."/>
            <person name="Dyer P.S."/>
            <person name="Grigoriev I.V."/>
        </authorList>
    </citation>
    <scope>NUCLEOTIDE SEQUENCE [LARGE SCALE GENOMIC DNA]</scope>
    <source>
        <strain evidence="3">CBS 106.47</strain>
    </source>
</reference>
<keyword evidence="1" id="KW-0812">Transmembrane</keyword>
<organism evidence="2 3">
    <name type="scientific">Aspergillus luchuensis (strain CBS 106.47)</name>
    <dbReference type="NCBI Taxonomy" id="1137211"/>
    <lineage>
        <taxon>Eukaryota</taxon>
        <taxon>Fungi</taxon>
        <taxon>Dikarya</taxon>
        <taxon>Ascomycota</taxon>
        <taxon>Pezizomycotina</taxon>
        <taxon>Eurotiomycetes</taxon>
        <taxon>Eurotiomycetidae</taxon>
        <taxon>Eurotiales</taxon>
        <taxon>Aspergillaceae</taxon>
        <taxon>Aspergillus</taxon>
        <taxon>Aspergillus subgen. Circumdati</taxon>
    </lineage>
</organism>
<accession>A0A1M3TUU3</accession>
<feature type="non-terminal residue" evidence="2">
    <location>
        <position position="1"/>
    </location>
</feature>
<gene>
    <name evidence="2" type="ORF">ASPFODRAFT_126177</name>
</gene>
<name>A0A1M3TUU3_ASPLC</name>
<dbReference type="OrthoDB" id="10498881at2759"/>
<keyword evidence="1" id="KW-0472">Membrane</keyword>
<protein>
    <submittedName>
        <fullName evidence="2">Uncharacterized protein</fullName>
    </submittedName>
</protein>
<evidence type="ECO:0000313" key="2">
    <source>
        <dbReference type="EMBL" id="OJZ90610.1"/>
    </source>
</evidence>
<dbReference type="VEuPathDB" id="FungiDB:ASPFODRAFT_126177"/>
<feature type="transmembrane region" description="Helical" evidence="1">
    <location>
        <begin position="24"/>
        <end position="41"/>
    </location>
</feature>
<dbReference type="EMBL" id="KV878237">
    <property type="protein sequence ID" value="OJZ90610.1"/>
    <property type="molecule type" value="Genomic_DNA"/>
</dbReference>
<feature type="transmembrane region" description="Helical" evidence="1">
    <location>
        <begin position="53"/>
        <end position="71"/>
    </location>
</feature>
<proteinExistence type="predicted"/>
<evidence type="ECO:0000256" key="1">
    <source>
        <dbReference type="SAM" id="Phobius"/>
    </source>
</evidence>
<evidence type="ECO:0000313" key="3">
    <source>
        <dbReference type="Proteomes" id="UP000184063"/>
    </source>
</evidence>
<sequence length="77" mass="9045">DNMTLEKQDNCRPHSRPVSRTRRFFETMAITSVTSIIVGTLEDIFLAPVDPRSWLHLIIYISCYTISNFLYERLRPV</sequence>
<dbReference type="Proteomes" id="UP000184063">
    <property type="component" value="Unassembled WGS sequence"/>
</dbReference>